<protein>
    <recommendedName>
        <fullName evidence="1">Methyltransferase FkbM domain-containing protein</fullName>
    </recommendedName>
</protein>
<evidence type="ECO:0000313" key="2">
    <source>
        <dbReference type="EMBL" id="EKC32952.1"/>
    </source>
</evidence>
<dbReference type="PANTHER" id="PTHR34009:SF2">
    <property type="entry name" value="PROTEIN STAR"/>
    <property type="match status" value="1"/>
</dbReference>
<evidence type="ECO:0000259" key="1">
    <source>
        <dbReference type="Pfam" id="PF05050"/>
    </source>
</evidence>
<dbReference type="GO" id="GO:0016197">
    <property type="term" value="P:endosomal transport"/>
    <property type="evidence" value="ECO:0007669"/>
    <property type="project" value="TreeGrafter"/>
</dbReference>
<dbReference type="AlphaFoldDB" id="K1Q843"/>
<sequence>MDLTRASNIRRATSEIWRNLMKPQSKTSFSESLDQHYSQSHQDQTVYDIFPQKNGFFIEMGAYDGKVHSNTLWLERKHNWTGLLIEGNPKSCRSIDVLHRQIWRLCACVSNETEASFIMRKEVGGVEKNMPKSHLVHLNNFQRVKIPCFNLRDVLTIIGVFHVDYFSLDVEGGEIHVLNSMKEDLVSRKIIVDVWTIEYRAWSGQKFDWPTGNENLANLRAFFKEVGGYVEHSQLAYESQSLPDGRYLDVVFVYMETWCKHNGMLPGGKIKC</sequence>
<dbReference type="GO" id="GO:0005794">
    <property type="term" value="C:Golgi apparatus"/>
    <property type="evidence" value="ECO:0007669"/>
    <property type="project" value="TreeGrafter"/>
</dbReference>
<dbReference type="PANTHER" id="PTHR34009">
    <property type="entry name" value="PROTEIN STAR"/>
    <property type="match status" value="1"/>
</dbReference>
<dbReference type="Pfam" id="PF05050">
    <property type="entry name" value="Methyltransf_21"/>
    <property type="match status" value="1"/>
</dbReference>
<dbReference type="GO" id="GO:0005886">
    <property type="term" value="C:plasma membrane"/>
    <property type="evidence" value="ECO:0007669"/>
    <property type="project" value="TreeGrafter"/>
</dbReference>
<gene>
    <name evidence="2" type="ORF">CGI_10024746</name>
</gene>
<dbReference type="InterPro" id="IPR053202">
    <property type="entry name" value="EGF_Rcpt_Signaling_Reg"/>
</dbReference>
<dbReference type="HOGENOM" id="CLU_065442_0_0_1"/>
<dbReference type="GO" id="GO:0031902">
    <property type="term" value="C:late endosome membrane"/>
    <property type="evidence" value="ECO:0007669"/>
    <property type="project" value="TreeGrafter"/>
</dbReference>
<dbReference type="EMBL" id="JH815993">
    <property type="protein sequence ID" value="EKC32952.1"/>
    <property type="molecule type" value="Genomic_DNA"/>
</dbReference>
<dbReference type="GO" id="GO:0006888">
    <property type="term" value="P:endoplasmic reticulum to Golgi vesicle-mediated transport"/>
    <property type="evidence" value="ECO:0007669"/>
    <property type="project" value="TreeGrafter"/>
</dbReference>
<name>K1Q843_MAGGI</name>
<dbReference type="GO" id="GO:0005789">
    <property type="term" value="C:endoplasmic reticulum membrane"/>
    <property type="evidence" value="ECO:0007669"/>
    <property type="project" value="TreeGrafter"/>
</dbReference>
<dbReference type="InterPro" id="IPR029063">
    <property type="entry name" value="SAM-dependent_MTases_sf"/>
</dbReference>
<reference evidence="2" key="1">
    <citation type="journal article" date="2012" name="Nature">
        <title>The oyster genome reveals stress adaptation and complexity of shell formation.</title>
        <authorList>
            <person name="Zhang G."/>
            <person name="Fang X."/>
            <person name="Guo X."/>
            <person name="Li L."/>
            <person name="Luo R."/>
            <person name="Xu F."/>
            <person name="Yang P."/>
            <person name="Zhang L."/>
            <person name="Wang X."/>
            <person name="Qi H."/>
            <person name="Xiong Z."/>
            <person name="Que H."/>
            <person name="Xie Y."/>
            <person name="Holland P.W."/>
            <person name="Paps J."/>
            <person name="Zhu Y."/>
            <person name="Wu F."/>
            <person name="Chen Y."/>
            <person name="Wang J."/>
            <person name="Peng C."/>
            <person name="Meng J."/>
            <person name="Yang L."/>
            <person name="Liu J."/>
            <person name="Wen B."/>
            <person name="Zhang N."/>
            <person name="Huang Z."/>
            <person name="Zhu Q."/>
            <person name="Feng Y."/>
            <person name="Mount A."/>
            <person name="Hedgecock D."/>
            <person name="Xu Z."/>
            <person name="Liu Y."/>
            <person name="Domazet-Loso T."/>
            <person name="Du Y."/>
            <person name="Sun X."/>
            <person name="Zhang S."/>
            <person name="Liu B."/>
            <person name="Cheng P."/>
            <person name="Jiang X."/>
            <person name="Li J."/>
            <person name="Fan D."/>
            <person name="Wang W."/>
            <person name="Fu W."/>
            <person name="Wang T."/>
            <person name="Wang B."/>
            <person name="Zhang J."/>
            <person name="Peng Z."/>
            <person name="Li Y."/>
            <person name="Li N."/>
            <person name="Wang J."/>
            <person name="Chen M."/>
            <person name="He Y."/>
            <person name="Tan F."/>
            <person name="Song X."/>
            <person name="Zheng Q."/>
            <person name="Huang R."/>
            <person name="Yang H."/>
            <person name="Du X."/>
            <person name="Chen L."/>
            <person name="Yang M."/>
            <person name="Gaffney P.M."/>
            <person name="Wang S."/>
            <person name="Luo L."/>
            <person name="She Z."/>
            <person name="Ming Y."/>
            <person name="Huang W."/>
            <person name="Zhang S."/>
            <person name="Huang B."/>
            <person name="Zhang Y."/>
            <person name="Qu T."/>
            <person name="Ni P."/>
            <person name="Miao G."/>
            <person name="Wang J."/>
            <person name="Wang Q."/>
            <person name="Steinberg C.E."/>
            <person name="Wang H."/>
            <person name="Li N."/>
            <person name="Qian L."/>
            <person name="Zhang G."/>
            <person name="Li Y."/>
            <person name="Yang H."/>
            <person name="Liu X."/>
            <person name="Wang J."/>
            <person name="Yin Y."/>
            <person name="Wang J."/>
        </authorList>
    </citation>
    <scope>NUCLEOTIDE SEQUENCE [LARGE SCALE GENOMIC DNA]</scope>
    <source>
        <strain evidence="2">05x7-T-G4-1.051#20</strain>
    </source>
</reference>
<dbReference type="InParanoid" id="K1Q843"/>
<dbReference type="SUPFAM" id="SSF53335">
    <property type="entry name" value="S-adenosyl-L-methionine-dependent methyltransferases"/>
    <property type="match status" value="1"/>
</dbReference>
<accession>K1Q843</accession>
<organism evidence="2">
    <name type="scientific">Magallana gigas</name>
    <name type="common">Pacific oyster</name>
    <name type="synonym">Crassostrea gigas</name>
    <dbReference type="NCBI Taxonomy" id="29159"/>
    <lineage>
        <taxon>Eukaryota</taxon>
        <taxon>Metazoa</taxon>
        <taxon>Spiralia</taxon>
        <taxon>Lophotrochozoa</taxon>
        <taxon>Mollusca</taxon>
        <taxon>Bivalvia</taxon>
        <taxon>Autobranchia</taxon>
        <taxon>Pteriomorphia</taxon>
        <taxon>Ostreida</taxon>
        <taxon>Ostreoidea</taxon>
        <taxon>Ostreidae</taxon>
        <taxon>Magallana</taxon>
    </lineage>
</organism>
<feature type="domain" description="Methyltransferase FkbM" evidence="1">
    <location>
        <begin position="60"/>
        <end position="226"/>
    </location>
</feature>
<proteinExistence type="predicted"/>
<dbReference type="Gene3D" id="3.40.50.150">
    <property type="entry name" value="Vaccinia Virus protein VP39"/>
    <property type="match status" value="1"/>
</dbReference>
<dbReference type="InterPro" id="IPR006342">
    <property type="entry name" value="FkbM_mtfrase"/>
</dbReference>